<reference evidence="2 3" key="1">
    <citation type="journal article" date="2016" name="G3 (Bethesda)">
        <title>First Draft Assembly and Annotation of the Genome of a California Endemic Oak Quercus lobata Nee (Fagaceae).</title>
        <authorList>
            <person name="Sork V.L."/>
            <person name="Fitz-Gibbon S.T."/>
            <person name="Puiu D."/>
            <person name="Crepeau M."/>
            <person name="Gugger P.F."/>
            <person name="Sherman R."/>
            <person name="Stevens K."/>
            <person name="Langley C.H."/>
            <person name="Pellegrini M."/>
            <person name="Salzberg S.L."/>
        </authorList>
    </citation>
    <scope>NUCLEOTIDE SEQUENCE [LARGE SCALE GENOMIC DNA]</scope>
    <source>
        <strain evidence="2 3">cv. SW786</strain>
    </source>
</reference>
<dbReference type="GO" id="GO:0003676">
    <property type="term" value="F:nucleic acid binding"/>
    <property type="evidence" value="ECO:0007669"/>
    <property type="project" value="InterPro"/>
</dbReference>
<sequence>MAEQVLLPNLVAAVEAIAAVRAVSFAKEIGLNSIVLEGDSEIIINSLKSEENDHAVSTGVCKVDIRC</sequence>
<dbReference type="AlphaFoldDB" id="A0A7N2MCV5"/>
<dbReference type="GO" id="GO:0004523">
    <property type="term" value="F:RNA-DNA hybrid ribonuclease activity"/>
    <property type="evidence" value="ECO:0007669"/>
    <property type="project" value="InterPro"/>
</dbReference>
<dbReference type="EMBL" id="LRBV02000008">
    <property type="status" value="NOT_ANNOTATED_CDS"/>
    <property type="molecule type" value="Genomic_DNA"/>
</dbReference>
<evidence type="ECO:0000313" key="2">
    <source>
        <dbReference type="EnsemblPlants" id="QL08p043708:mrna"/>
    </source>
</evidence>
<name>A0A7N2MCV5_QUELO</name>
<dbReference type="InterPro" id="IPR002156">
    <property type="entry name" value="RNaseH_domain"/>
</dbReference>
<evidence type="ECO:0000259" key="1">
    <source>
        <dbReference type="Pfam" id="PF13456"/>
    </source>
</evidence>
<keyword evidence="3" id="KW-1185">Reference proteome</keyword>
<feature type="domain" description="RNase H type-1" evidence="1">
    <location>
        <begin position="12"/>
        <end position="54"/>
    </location>
</feature>
<dbReference type="Proteomes" id="UP000594261">
    <property type="component" value="Chromosome 8"/>
</dbReference>
<reference evidence="2" key="2">
    <citation type="submission" date="2021-01" db="UniProtKB">
        <authorList>
            <consortium name="EnsemblPlants"/>
        </authorList>
    </citation>
    <scope>IDENTIFICATION</scope>
</reference>
<organism evidence="2 3">
    <name type="scientific">Quercus lobata</name>
    <name type="common">Valley oak</name>
    <dbReference type="NCBI Taxonomy" id="97700"/>
    <lineage>
        <taxon>Eukaryota</taxon>
        <taxon>Viridiplantae</taxon>
        <taxon>Streptophyta</taxon>
        <taxon>Embryophyta</taxon>
        <taxon>Tracheophyta</taxon>
        <taxon>Spermatophyta</taxon>
        <taxon>Magnoliopsida</taxon>
        <taxon>eudicotyledons</taxon>
        <taxon>Gunneridae</taxon>
        <taxon>Pentapetalae</taxon>
        <taxon>rosids</taxon>
        <taxon>fabids</taxon>
        <taxon>Fagales</taxon>
        <taxon>Fagaceae</taxon>
        <taxon>Quercus</taxon>
    </lineage>
</organism>
<accession>A0A7N2MCV5</accession>
<dbReference type="Gramene" id="QL08p043708:mrna">
    <property type="protein sequence ID" value="QL08p043708:mrna"/>
    <property type="gene ID" value="QL08p043708"/>
</dbReference>
<evidence type="ECO:0000313" key="3">
    <source>
        <dbReference type="Proteomes" id="UP000594261"/>
    </source>
</evidence>
<protein>
    <recommendedName>
        <fullName evidence="1">RNase H type-1 domain-containing protein</fullName>
    </recommendedName>
</protein>
<dbReference type="Pfam" id="PF13456">
    <property type="entry name" value="RVT_3"/>
    <property type="match status" value="1"/>
</dbReference>
<dbReference type="InParanoid" id="A0A7N2MCV5"/>
<proteinExistence type="predicted"/>
<dbReference type="EnsemblPlants" id="QL08p043708:mrna">
    <property type="protein sequence ID" value="QL08p043708:mrna"/>
    <property type="gene ID" value="QL08p043708"/>
</dbReference>